<protein>
    <submittedName>
        <fullName evidence="4">Uncharacterized protein</fullName>
    </submittedName>
</protein>
<accession>A0A7J7ITH9</accession>
<feature type="compositionally biased region" description="Pro residues" evidence="1">
    <location>
        <begin position="448"/>
        <end position="457"/>
    </location>
</feature>
<evidence type="ECO:0000313" key="4">
    <source>
        <dbReference type="EMBL" id="KAF6016846.1"/>
    </source>
</evidence>
<sequence>MFTESSRKMLRHLLRQLLISLFVVELVKAVSRPSYMCSPSTSEVAASSEGRIISPTLTTDQAVDCYLELTGIPENSWFGLQANTLNLPCVQQYSCWGTWCKTGESFLQVDQLGVKLCQPAPTYIYHYKNYAGSLKVRLYSDNYRAEIYRFMLTYTVASVIDIGELIPSHTVDTKGQYSGFVVSHSNYIYGHHSVSEFYRGSINSTLTLTNLDSNTVEIFFDSLDLDFSNSSCLDHLNIRHGEQVTKVCGDMQSTVRYLDNWVPFTTTNKEISFQLVTSSTQHSDGFRFQYRMLYPAVTTSTQGNIVETTQSISVQSTHNIPTTKQVATPEPTTTTQPSTTAQPTTTTTTTARATTTTTTATATEQPSKTTVGPTTTTTTTSRPTTTTSTTTTTTTTSRPTTSTARQTTASTTKSPTTVKSTPASASPISTDKTSSLNTQSHGEINLPPTSPVTPPASPVSSTVKRLFAAAPTRKLAAKRPVTTTMMLFSTEDASFELPGAENSEQIKKEKTNIFSGDKKKLFMVMGAGGAAVMLIFIVIIAVVVVKRRKSSNSEKSSVNKEAKISGAEDPSRPSSLANADYKLVATDDTPPYYDSPQPGSLSTTFAPKSSATEGDHNIPLKNSTDIES</sequence>
<feature type="compositionally biased region" description="Low complexity" evidence="1">
    <location>
        <begin position="322"/>
        <end position="427"/>
    </location>
</feature>
<dbReference type="InterPro" id="IPR035914">
    <property type="entry name" value="Sperma_CUB_dom_sf"/>
</dbReference>
<dbReference type="PANTHER" id="PTHR31737:SF2">
    <property type="entry name" value="PROTEIN TOS1"/>
    <property type="match status" value="1"/>
</dbReference>
<dbReference type="Gene3D" id="2.60.120.290">
    <property type="entry name" value="Spermadhesin, CUB domain"/>
    <property type="match status" value="1"/>
</dbReference>
<dbReference type="PANTHER" id="PTHR31737">
    <property type="entry name" value="PROTEIN TOS1"/>
    <property type="match status" value="1"/>
</dbReference>
<keyword evidence="2" id="KW-0812">Transmembrane</keyword>
<name>A0A7J7ITH9_BUGNE</name>
<organism evidence="4 5">
    <name type="scientific">Bugula neritina</name>
    <name type="common">Brown bryozoan</name>
    <name type="synonym">Sertularia neritina</name>
    <dbReference type="NCBI Taxonomy" id="10212"/>
    <lineage>
        <taxon>Eukaryota</taxon>
        <taxon>Metazoa</taxon>
        <taxon>Spiralia</taxon>
        <taxon>Lophotrochozoa</taxon>
        <taxon>Bryozoa</taxon>
        <taxon>Gymnolaemata</taxon>
        <taxon>Cheilostomatida</taxon>
        <taxon>Flustrina</taxon>
        <taxon>Buguloidea</taxon>
        <taxon>Bugulidae</taxon>
        <taxon>Bugula</taxon>
    </lineage>
</organism>
<proteinExistence type="predicted"/>
<feature type="chain" id="PRO_5029652517" evidence="3">
    <location>
        <begin position="30"/>
        <end position="628"/>
    </location>
</feature>
<feature type="signal peptide" evidence="3">
    <location>
        <begin position="1"/>
        <end position="29"/>
    </location>
</feature>
<evidence type="ECO:0000256" key="1">
    <source>
        <dbReference type="SAM" id="MobiDB-lite"/>
    </source>
</evidence>
<feature type="compositionally biased region" description="Polar residues" evidence="1">
    <location>
        <begin position="597"/>
        <end position="612"/>
    </location>
</feature>
<dbReference type="SUPFAM" id="SSF49854">
    <property type="entry name" value="Spermadhesin, CUB domain"/>
    <property type="match status" value="1"/>
</dbReference>
<feature type="region of interest" description="Disordered" evidence="1">
    <location>
        <begin position="314"/>
        <end position="458"/>
    </location>
</feature>
<comment type="caution">
    <text evidence="4">The sequence shown here is derived from an EMBL/GenBank/DDBJ whole genome shotgun (WGS) entry which is preliminary data.</text>
</comment>
<keyword evidence="3" id="KW-0732">Signal</keyword>
<keyword evidence="5" id="KW-1185">Reference proteome</keyword>
<dbReference type="EMBL" id="VXIV02003459">
    <property type="protein sequence ID" value="KAF6016846.1"/>
    <property type="molecule type" value="Genomic_DNA"/>
</dbReference>
<evidence type="ECO:0000256" key="2">
    <source>
        <dbReference type="SAM" id="Phobius"/>
    </source>
</evidence>
<gene>
    <name evidence="4" type="ORF">EB796_024848</name>
</gene>
<feature type="region of interest" description="Disordered" evidence="1">
    <location>
        <begin position="551"/>
        <end position="628"/>
    </location>
</feature>
<keyword evidence="2" id="KW-0472">Membrane</keyword>
<dbReference type="Proteomes" id="UP000593567">
    <property type="component" value="Unassembled WGS sequence"/>
</dbReference>
<reference evidence="4" key="1">
    <citation type="submission" date="2020-06" db="EMBL/GenBank/DDBJ databases">
        <title>Draft genome of Bugula neritina, a colonial animal packing powerful symbionts and potential medicines.</title>
        <authorList>
            <person name="Rayko M."/>
        </authorList>
    </citation>
    <scope>NUCLEOTIDE SEQUENCE [LARGE SCALE GENOMIC DNA]</scope>
    <source>
        <strain evidence="4">Kwan_BN1</strain>
    </source>
</reference>
<feature type="compositionally biased region" description="Polar residues" evidence="1">
    <location>
        <begin position="428"/>
        <end position="442"/>
    </location>
</feature>
<evidence type="ECO:0000256" key="3">
    <source>
        <dbReference type="SAM" id="SignalP"/>
    </source>
</evidence>
<dbReference type="AlphaFoldDB" id="A0A7J7ITH9"/>
<keyword evidence="2" id="KW-1133">Transmembrane helix</keyword>
<evidence type="ECO:0000313" key="5">
    <source>
        <dbReference type="Proteomes" id="UP000593567"/>
    </source>
</evidence>
<feature type="transmembrane region" description="Helical" evidence="2">
    <location>
        <begin position="521"/>
        <end position="545"/>
    </location>
</feature>